<dbReference type="PANTHER" id="PTHR37984:SF15">
    <property type="entry name" value="INTEGRASE CATALYTIC DOMAIN-CONTAINING PROTEIN"/>
    <property type="match status" value="1"/>
</dbReference>
<dbReference type="PANTHER" id="PTHR37984">
    <property type="entry name" value="PROTEIN CBG26694"/>
    <property type="match status" value="1"/>
</dbReference>
<dbReference type="InterPro" id="IPR050951">
    <property type="entry name" value="Retrovirus_Pol_polyprotein"/>
</dbReference>
<dbReference type="AlphaFoldDB" id="A0A9Q3CA91"/>
<evidence type="ECO:0000313" key="2">
    <source>
        <dbReference type="EMBL" id="MBW0479072.1"/>
    </source>
</evidence>
<sequence length="263" mass="31078">MLSWKIAIKEFRGNMNIIHKSGNIHKNVYVTCRWAIANTPDNPAYVPLEEEPQIPIEGINIADIGTEFLEERRESYKQEKNCHLLRSFLDKDLKDTDPVSLLDAIWKMFYSEGIFHFFYCIIYHIPRNSCVMKLCSRFLINIFLHKCHDSIDSGHLPEYRIIQKVKNCAWWPSWRKETIEYFHTCERHQNANRSTGKKLEHMIHIQAQKSPWEVVHMNWVTALPSSGEKRYNAYLVILDRYSKPNIFLKFQNDDTSMATALLL</sequence>
<evidence type="ECO:0000259" key="1">
    <source>
        <dbReference type="Pfam" id="PF17921"/>
    </source>
</evidence>
<protein>
    <recommendedName>
        <fullName evidence="1">Integrase zinc-binding domain-containing protein</fullName>
    </recommendedName>
</protein>
<keyword evidence="3" id="KW-1185">Reference proteome</keyword>
<accession>A0A9Q3CA91</accession>
<evidence type="ECO:0000313" key="3">
    <source>
        <dbReference type="Proteomes" id="UP000765509"/>
    </source>
</evidence>
<organism evidence="2 3">
    <name type="scientific">Austropuccinia psidii MF-1</name>
    <dbReference type="NCBI Taxonomy" id="1389203"/>
    <lineage>
        <taxon>Eukaryota</taxon>
        <taxon>Fungi</taxon>
        <taxon>Dikarya</taxon>
        <taxon>Basidiomycota</taxon>
        <taxon>Pucciniomycotina</taxon>
        <taxon>Pucciniomycetes</taxon>
        <taxon>Pucciniales</taxon>
        <taxon>Sphaerophragmiaceae</taxon>
        <taxon>Austropuccinia</taxon>
    </lineage>
</organism>
<dbReference type="Pfam" id="PF17921">
    <property type="entry name" value="Integrase_H2C2"/>
    <property type="match status" value="1"/>
</dbReference>
<gene>
    <name evidence="2" type="ORF">O181_018787</name>
</gene>
<dbReference type="InterPro" id="IPR041588">
    <property type="entry name" value="Integrase_H2C2"/>
</dbReference>
<comment type="caution">
    <text evidence="2">The sequence shown here is derived from an EMBL/GenBank/DDBJ whole genome shotgun (WGS) entry which is preliminary data.</text>
</comment>
<dbReference type="Proteomes" id="UP000765509">
    <property type="component" value="Unassembled WGS sequence"/>
</dbReference>
<name>A0A9Q3CA91_9BASI</name>
<reference evidence="2" key="1">
    <citation type="submission" date="2021-03" db="EMBL/GenBank/DDBJ databases">
        <title>Draft genome sequence of rust myrtle Austropuccinia psidii MF-1, a brazilian biotype.</title>
        <authorList>
            <person name="Quecine M.C."/>
            <person name="Pachon D.M.R."/>
            <person name="Bonatelli M.L."/>
            <person name="Correr F.H."/>
            <person name="Franceschini L.M."/>
            <person name="Leite T.F."/>
            <person name="Margarido G.R.A."/>
            <person name="Almeida C.A."/>
            <person name="Ferrarezi J.A."/>
            <person name="Labate C.A."/>
        </authorList>
    </citation>
    <scope>NUCLEOTIDE SEQUENCE</scope>
    <source>
        <strain evidence="2">MF-1</strain>
    </source>
</reference>
<dbReference type="OrthoDB" id="8067401at2759"/>
<dbReference type="EMBL" id="AVOT02005444">
    <property type="protein sequence ID" value="MBW0479072.1"/>
    <property type="molecule type" value="Genomic_DNA"/>
</dbReference>
<feature type="domain" description="Integrase zinc-binding" evidence="1">
    <location>
        <begin position="143"/>
        <end position="193"/>
    </location>
</feature>
<proteinExistence type="predicted"/>
<dbReference type="Gene3D" id="1.10.340.70">
    <property type="match status" value="1"/>
</dbReference>